<name>A0AAV2DAV0_9ROSI</name>
<feature type="compositionally biased region" description="Basic residues" evidence="1">
    <location>
        <begin position="88"/>
        <end position="102"/>
    </location>
</feature>
<evidence type="ECO:0000256" key="1">
    <source>
        <dbReference type="SAM" id="MobiDB-lite"/>
    </source>
</evidence>
<reference evidence="2 3" key="1">
    <citation type="submission" date="2024-04" db="EMBL/GenBank/DDBJ databases">
        <authorList>
            <person name="Fracassetti M."/>
        </authorList>
    </citation>
    <scope>NUCLEOTIDE SEQUENCE [LARGE SCALE GENOMIC DNA]</scope>
</reference>
<feature type="region of interest" description="Disordered" evidence="1">
    <location>
        <begin position="81"/>
        <end position="111"/>
    </location>
</feature>
<dbReference type="Proteomes" id="UP001497516">
    <property type="component" value="Chromosome 2"/>
</dbReference>
<dbReference type="EMBL" id="OZ034815">
    <property type="protein sequence ID" value="CAL1370387.1"/>
    <property type="molecule type" value="Genomic_DNA"/>
</dbReference>
<sequence>MPLILGRPFLATTKALIDVNEGTLILRDGEERITLETEPMARNEDVKELVSDDLNLSGGEPLKANPTITFVTMMMLMKEVKEGTMPKERKKKAWREKRKQALARKEGEGQS</sequence>
<organism evidence="2 3">
    <name type="scientific">Linum trigynum</name>
    <dbReference type="NCBI Taxonomy" id="586398"/>
    <lineage>
        <taxon>Eukaryota</taxon>
        <taxon>Viridiplantae</taxon>
        <taxon>Streptophyta</taxon>
        <taxon>Embryophyta</taxon>
        <taxon>Tracheophyta</taxon>
        <taxon>Spermatophyta</taxon>
        <taxon>Magnoliopsida</taxon>
        <taxon>eudicotyledons</taxon>
        <taxon>Gunneridae</taxon>
        <taxon>Pentapetalae</taxon>
        <taxon>rosids</taxon>
        <taxon>fabids</taxon>
        <taxon>Malpighiales</taxon>
        <taxon>Linaceae</taxon>
        <taxon>Linum</taxon>
    </lineage>
</organism>
<dbReference type="AlphaFoldDB" id="A0AAV2DAV0"/>
<protein>
    <recommendedName>
        <fullName evidence="4">Reverse transcriptase domain-containing protein</fullName>
    </recommendedName>
</protein>
<proteinExistence type="predicted"/>
<evidence type="ECO:0008006" key="4">
    <source>
        <dbReference type="Google" id="ProtNLM"/>
    </source>
</evidence>
<accession>A0AAV2DAV0</accession>
<evidence type="ECO:0000313" key="3">
    <source>
        <dbReference type="Proteomes" id="UP001497516"/>
    </source>
</evidence>
<evidence type="ECO:0000313" key="2">
    <source>
        <dbReference type="EMBL" id="CAL1370387.1"/>
    </source>
</evidence>
<gene>
    <name evidence="2" type="ORF">LTRI10_LOCUS12517</name>
</gene>
<keyword evidence="3" id="KW-1185">Reference proteome</keyword>